<organism evidence="1 2">
    <name type="scientific">Colletotrichum incanum</name>
    <name type="common">Soybean anthracnose fungus</name>
    <dbReference type="NCBI Taxonomy" id="1573173"/>
    <lineage>
        <taxon>Eukaryota</taxon>
        <taxon>Fungi</taxon>
        <taxon>Dikarya</taxon>
        <taxon>Ascomycota</taxon>
        <taxon>Pezizomycotina</taxon>
        <taxon>Sordariomycetes</taxon>
        <taxon>Hypocreomycetidae</taxon>
        <taxon>Glomerellales</taxon>
        <taxon>Glomerellaceae</taxon>
        <taxon>Colletotrichum</taxon>
        <taxon>Colletotrichum spaethianum species complex</taxon>
    </lineage>
</organism>
<dbReference type="SUPFAM" id="SSF81383">
    <property type="entry name" value="F-box domain"/>
    <property type="match status" value="1"/>
</dbReference>
<dbReference type="OrthoDB" id="3435011at2759"/>
<gene>
    <name evidence="1" type="ORF">CI238_01228</name>
</gene>
<keyword evidence="2" id="KW-1185">Reference proteome</keyword>
<protein>
    <submittedName>
        <fullName evidence="1">F-box domain-containing protein</fullName>
    </submittedName>
</protein>
<evidence type="ECO:0000313" key="2">
    <source>
        <dbReference type="Proteomes" id="UP000076584"/>
    </source>
</evidence>
<evidence type="ECO:0000313" key="1">
    <source>
        <dbReference type="EMBL" id="KZL88269.1"/>
    </source>
</evidence>
<dbReference type="InterPro" id="IPR036047">
    <property type="entry name" value="F-box-like_dom_sf"/>
</dbReference>
<proteinExistence type="predicted"/>
<dbReference type="CDD" id="cd09917">
    <property type="entry name" value="F-box_SF"/>
    <property type="match status" value="1"/>
</dbReference>
<dbReference type="Proteomes" id="UP000076584">
    <property type="component" value="Unassembled WGS sequence"/>
</dbReference>
<accession>A0A162Q9R1</accession>
<name>A0A162Q9R1_COLIC</name>
<comment type="caution">
    <text evidence="1">The sequence shown here is derived from an EMBL/GenBank/DDBJ whole genome shotgun (WGS) entry which is preliminary data.</text>
</comment>
<sequence>MSGSTMPVQHLAQPISPFSEPLFAKLPAEIQLEILSYCQQNDLVCLSLASHFFRTITLFLIPKKPSLQSYDQNLPPEALFCTCGNDRPVGVELNIYAHRRGRHNYIVKHTARGMQDNGTCSNWSPCRAYPPQHAVCQRQWCKHCTCISCPLYVRLRGWMGEDLRYCSVCRKFTNRAWTKKYHGRCLHGRPKVRRSSNNRWTTVKGKSYGDRWWNRWGTSGVDSWGYDERYVRGDSMSLSRRRNARIV</sequence>
<dbReference type="EMBL" id="LFIW01000022">
    <property type="protein sequence ID" value="KZL88269.1"/>
    <property type="molecule type" value="Genomic_DNA"/>
</dbReference>
<reference evidence="1 2" key="1">
    <citation type="submission" date="2015-06" db="EMBL/GenBank/DDBJ databases">
        <title>Survival trade-offs in plant roots during colonization by closely related pathogenic and mutualistic fungi.</title>
        <authorList>
            <person name="Hacquard S."/>
            <person name="Kracher B."/>
            <person name="Hiruma K."/>
            <person name="Weinman A."/>
            <person name="Muench P."/>
            <person name="Garrido Oter R."/>
            <person name="Ver Loren van Themaat E."/>
            <person name="Dallerey J.-F."/>
            <person name="Damm U."/>
            <person name="Henrissat B."/>
            <person name="Lespinet O."/>
            <person name="Thon M."/>
            <person name="Kemen E."/>
            <person name="McHardy A.C."/>
            <person name="Schulze-Lefert P."/>
            <person name="O'Connell R.J."/>
        </authorList>
    </citation>
    <scope>NUCLEOTIDE SEQUENCE [LARGE SCALE GENOMIC DNA]</scope>
    <source>
        <strain evidence="1 2">MAFF 238704</strain>
    </source>
</reference>
<dbReference type="AlphaFoldDB" id="A0A162Q9R1"/>